<reference evidence="2" key="1">
    <citation type="submission" date="2019-08" db="EMBL/GenBank/DDBJ databases">
        <authorList>
            <person name="Kucharzyk K."/>
            <person name="Murdoch R.W."/>
            <person name="Higgins S."/>
            <person name="Loffler F."/>
        </authorList>
    </citation>
    <scope>NUCLEOTIDE SEQUENCE</scope>
</reference>
<dbReference type="GO" id="GO:0005829">
    <property type="term" value="C:cytosol"/>
    <property type="evidence" value="ECO:0007669"/>
    <property type="project" value="TreeGrafter"/>
</dbReference>
<comment type="similarity">
    <text evidence="1">Belongs to the cycloisomerase 2 family.</text>
</comment>
<dbReference type="PANTHER" id="PTHR30344:SF1">
    <property type="entry name" value="6-PHOSPHOGLUCONOLACTONASE"/>
    <property type="match status" value="1"/>
</dbReference>
<keyword evidence="2" id="KW-0378">Hydrolase</keyword>
<evidence type="ECO:0000256" key="1">
    <source>
        <dbReference type="ARBA" id="ARBA00005564"/>
    </source>
</evidence>
<dbReference type="Gene3D" id="2.130.10.10">
    <property type="entry name" value="YVTN repeat-like/Quinoprotein amine dehydrogenase"/>
    <property type="match status" value="1"/>
</dbReference>
<protein>
    <submittedName>
        <fullName evidence="2">6-phosphogluconolactonase</fullName>
        <ecNumber evidence="2">3.1.1.31</ecNumber>
    </submittedName>
</protein>
<accession>A0A644XNS5</accession>
<dbReference type="Pfam" id="PF10282">
    <property type="entry name" value="Lactonase"/>
    <property type="match status" value="1"/>
</dbReference>
<organism evidence="2">
    <name type="scientific">bioreactor metagenome</name>
    <dbReference type="NCBI Taxonomy" id="1076179"/>
    <lineage>
        <taxon>unclassified sequences</taxon>
        <taxon>metagenomes</taxon>
        <taxon>ecological metagenomes</taxon>
    </lineage>
</organism>
<dbReference type="SUPFAM" id="SSF51004">
    <property type="entry name" value="C-terminal (heme d1) domain of cytochrome cd1-nitrite reductase"/>
    <property type="match status" value="1"/>
</dbReference>
<dbReference type="AlphaFoldDB" id="A0A644XNS5"/>
<proteinExistence type="inferred from homology"/>
<dbReference type="PANTHER" id="PTHR30344">
    <property type="entry name" value="6-PHOSPHOGLUCONOLACTONASE-RELATED"/>
    <property type="match status" value="1"/>
</dbReference>
<sequence>MQRNRLVFVGSYTQSIVLGTGETVPGSGDGVTVYRMDETGKLTRLFAAGKPNPTYLALSADGKFLYTVNELKEYHEEASSAVSAYRIDSTTGELTLLSRRMTGGMDACCLSVSPNGKYVMVANFSGGSFALFPVLPDGSLATPSCFVQHYGHSANPTRQASPHVHQTSADPAGERVLVADLGTDELSVYGIDWDCGCVSPNAAPTVRFTPGEGPRQFVFDASGRTIYLVTELANTVCVFDYDQKTGKTKLLQTLPTLPNECVAGSIAACIKLHPEGKLLYASNRGHDSIASYRVHEDGTLTPLRIQKAGGKTPRDFNITPDGNFLLAGFQDSNELILFSIDRANGLLTEIERTPCNSATAVLFYDYK</sequence>
<gene>
    <name evidence="2" type="primary">pgl_8</name>
    <name evidence="2" type="ORF">SDC9_62277</name>
</gene>
<dbReference type="InterPro" id="IPR011048">
    <property type="entry name" value="Haem_d1_sf"/>
</dbReference>
<dbReference type="EC" id="3.1.1.31" evidence="2"/>
<dbReference type="GO" id="GO:0017057">
    <property type="term" value="F:6-phosphogluconolactonase activity"/>
    <property type="evidence" value="ECO:0007669"/>
    <property type="project" value="UniProtKB-EC"/>
</dbReference>
<comment type="caution">
    <text evidence="2">The sequence shown here is derived from an EMBL/GenBank/DDBJ whole genome shotgun (WGS) entry which is preliminary data.</text>
</comment>
<dbReference type="InterPro" id="IPR050282">
    <property type="entry name" value="Cycloisomerase_2"/>
</dbReference>
<name>A0A644XNS5_9ZZZZ</name>
<evidence type="ECO:0000313" key="2">
    <source>
        <dbReference type="EMBL" id="MPM15903.1"/>
    </source>
</evidence>
<dbReference type="InterPro" id="IPR015943">
    <property type="entry name" value="WD40/YVTN_repeat-like_dom_sf"/>
</dbReference>
<dbReference type="InterPro" id="IPR019405">
    <property type="entry name" value="Lactonase_7-beta_prop"/>
</dbReference>
<dbReference type="EMBL" id="VSSQ01002519">
    <property type="protein sequence ID" value="MPM15903.1"/>
    <property type="molecule type" value="Genomic_DNA"/>
</dbReference>